<dbReference type="Proteomes" id="UP001152803">
    <property type="component" value="Unassembled WGS sequence"/>
</dbReference>
<name>A0A9Q1HMV9_CONCO</name>
<sequence>MAVHESVVVMNGTQISYIGHDCEDIPQFIGERYGRQARRLDLSFNQLRSGINVNSSGESVSVINRRFGTSEEAKSTLRIF</sequence>
<dbReference type="OrthoDB" id="272149at2759"/>
<proteinExistence type="predicted"/>
<reference evidence="1" key="1">
    <citation type="journal article" date="2023" name="Science">
        <title>Genome structures resolve the early diversification of teleost fishes.</title>
        <authorList>
            <person name="Parey E."/>
            <person name="Louis A."/>
            <person name="Montfort J."/>
            <person name="Bouchez O."/>
            <person name="Roques C."/>
            <person name="Iampietro C."/>
            <person name="Lluch J."/>
            <person name="Castinel A."/>
            <person name="Donnadieu C."/>
            <person name="Desvignes T."/>
            <person name="Floi Bucao C."/>
            <person name="Jouanno E."/>
            <person name="Wen M."/>
            <person name="Mejri S."/>
            <person name="Dirks R."/>
            <person name="Jansen H."/>
            <person name="Henkel C."/>
            <person name="Chen W.J."/>
            <person name="Zahm M."/>
            <person name="Cabau C."/>
            <person name="Klopp C."/>
            <person name="Thompson A.W."/>
            <person name="Robinson-Rechavi M."/>
            <person name="Braasch I."/>
            <person name="Lecointre G."/>
            <person name="Bobe J."/>
            <person name="Postlethwait J.H."/>
            <person name="Berthelot C."/>
            <person name="Roest Crollius H."/>
            <person name="Guiguen Y."/>
        </authorList>
    </citation>
    <scope>NUCLEOTIDE SEQUENCE</scope>
    <source>
        <strain evidence="1">Concon-B</strain>
    </source>
</reference>
<protein>
    <submittedName>
        <fullName evidence="1">Uncharacterized protein</fullName>
    </submittedName>
</protein>
<evidence type="ECO:0000313" key="2">
    <source>
        <dbReference type="Proteomes" id="UP001152803"/>
    </source>
</evidence>
<evidence type="ECO:0000313" key="1">
    <source>
        <dbReference type="EMBL" id="KAJ8250487.1"/>
    </source>
</evidence>
<accession>A0A9Q1HMV9</accession>
<dbReference type="AlphaFoldDB" id="A0A9Q1HMV9"/>
<dbReference type="EMBL" id="JAFJMO010000018">
    <property type="protein sequence ID" value="KAJ8250487.1"/>
    <property type="molecule type" value="Genomic_DNA"/>
</dbReference>
<gene>
    <name evidence="1" type="ORF">COCON_G00224090</name>
</gene>
<keyword evidence="2" id="KW-1185">Reference proteome</keyword>
<organism evidence="1 2">
    <name type="scientific">Conger conger</name>
    <name type="common">Conger eel</name>
    <name type="synonym">Muraena conger</name>
    <dbReference type="NCBI Taxonomy" id="82655"/>
    <lineage>
        <taxon>Eukaryota</taxon>
        <taxon>Metazoa</taxon>
        <taxon>Chordata</taxon>
        <taxon>Craniata</taxon>
        <taxon>Vertebrata</taxon>
        <taxon>Euteleostomi</taxon>
        <taxon>Actinopterygii</taxon>
        <taxon>Neopterygii</taxon>
        <taxon>Teleostei</taxon>
        <taxon>Anguilliformes</taxon>
        <taxon>Congridae</taxon>
        <taxon>Conger</taxon>
    </lineage>
</organism>
<comment type="caution">
    <text evidence="1">The sequence shown here is derived from an EMBL/GenBank/DDBJ whole genome shotgun (WGS) entry which is preliminary data.</text>
</comment>